<proteinExistence type="predicted"/>
<dbReference type="AlphaFoldDB" id="A0AAI9ZNN1"/>
<name>A0AAI9ZNN1_9PEZI</name>
<dbReference type="RefSeq" id="XP_060443933.1">
    <property type="nucleotide sequence ID" value="XM_060595205.1"/>
</dbReference>
<evidence type="ECO:0000313" key="3">
    <source>
        <dbReference type="Proteomes" id="UP001243989"/>
    </source>
</evidence>
<feature type="region of interest" description="Disordered" evidence="1">
    <location>
        <begin position="42"/>
        <end position="66"/>
    </location>
</feature>
<evidence type="ECO:0000256" key="1">
    <source>
        <dbReference type="SAM" id="MobiDB-lite"/>
    </source>
</evidence>
<sequence>MPTSVFGTVYLNDGYSLYRFTFLTDDLQFIVLPTNWPRRPGSAKSALHSAEKSWRGPPAARKAHPIQQAPTATLPVPKSGTRRWVWIPRGRIKTWRDAELRLGVAEAAIPSDSSQHINEGALGLGIVGADCPLFIRCGSRVLWPHTGLRIAAGESAELQTVDWRWCFGVGRRIPKPIW</sequence>
<gene>
    <name evidence="2" type="ORF">BDP81DRAFT_48653</name>
</gene>
<keyword evidence="3" id="KW-1185">Reference proteome</keyword>
<dbReference type="EMBL" id="JAHMHQ010000013">
    <property type="protein sequence ID" value="KAK1635326.1"/>
    <property type="molecule type" value="Genomic_DNA"/>
</dbReference>
<comment type="caution">
    <text evidence="2">The sequence shown here is derived from an EMBL/GenBank/DDBJ whole genome shotgun (WGS) entry which is preliminary data.</text>
</comment>
<reference evidence="2" key="1">
    <citation type="submission" date="2021-06" db="EMBL/GenBank/DDBJ databases">
        <title>Comparative genomics, transcriptomics and evolutionary studies reveal genomic signatures of adaptation to plant cell wall in hemibiotrophic fungi.</title>
        <authorList>
            <consortium name="DOE Joint Genome Institute"/>
            <person name="Baroncelli R."/>
            <person name="Diaz J.F."/>
            <person name="Benocci T."/>
            <person name="Peng M."/>
            <person name="Battaglia E."/>
            <person name="Haridas S."/>
            <person name="Andreopoulos W."/>
            <person name="Labutti K."/>
            <person name="Pangilinan J."/>
            <person name="Floch G.L."/>
            <person name="Makela M.R."/>
            <person name="Henrissat B."/>
            <person name="Grigoriev I.V."/>
            <person name="Crouch J.A."/>
            <person name="De Vries R.P."/>
            <person name="Sukno S.A."/>
            <person name="Thon M.R."/>
        </authorList>
    </citation>
    <scope>NUCLEOTIDE SEQUENCE</scope>
    <source>
        <strain evidence="2">CBS 102054</strain>
    </source>
</reference>
<evidence type="ECO:0000313" key="2">
    <source>
        <dbReference type="EMBL" id="KAK1635326.1"/>
    </source>
</evidence>
<accession>A0AAI9ZNN1</accession>
<dbReference type="GeneID" id="85480067"/>
<protein>
    <submittedName>
        <fullName evidence="2">Uncharacterized protein</fullName>
    </submittedName>
</protein>
<dbReference type="Proteomes" id="UP001243989">
    <property type="component" value="Unassembled WGS sequence"/>
</dbReference>
<organism evidence="2 3">
    <name type="scientific">Colletotrichum phormii</name>
    <dbReference type="NCBI Taxonomy" id="359342"/>
    <lineage>
        <taxon>Eukaryota</taxon>
        <taxon>Fungi</taxon>
        <taxon>Dikarya</taxon>
        <taxon>Ascomycota</taxon>
        <taxon>Pezizomycotina</taxon>
        <taxon>Sordariomycetes</taxon>
        <taxon>Hypocreomycetidae</taxon>
        <taxon>Glomerellales</taxon>
        <taxon>Glomerellaceae</taxon>
        <taxon>Colletotrichum</taxon>
        <taxon>Colletotrichum acutatum species complex</taxon>
    </lineage>
</organism>